<dbReference type="GO" id="GO:0003333">
    <property type="term" value="P:amino acid transmembrane transport"/>
    <property type="evidence" value="ECO:0000318"/>
    <property type="project" value="GO_Central"/>
</dbReference>
<dbReference type="PANTHER" id="PTHR22950">
    <property type="entry name" value="AMINO ACID TRANSPORTER"/>
    <property type="match status" value="1"/>
</dbReference>
<keyword evidence="2" id="KW-0812">Transmembrane</keyword>
<evidence type="ECO:0000256" key="3">
    <source>
        <dbReference type="ARBA" id="ARBA00022970"/>
    </source>
</evidence>
<evidence type="ECO:0000313" key="6">
    <source>
        <dbReference type="Proteomes" id="UP000189703"/>
    </source>
</evidence>
<dbReference type="RefSeq" id="XP_010268538.1">
    <property type="nucleotide sequence ID" value="XM_010270236.2"/>
</dbReference>
<dbReference type="OrthoDB" id="655540at2759"/>
<dbReference type="GeneID" id="104605457"/>
<keyword evidence="3" id="KW-0813">Transport</keyword>
<dbReference type="KEGG" id="nnu:104605457"/>
<dbReference type="InterPro" id="IPR013057">
    <property type="entry name" value="AA_transpt_TM"/>
</dbReference>
<sequence length="400" mass="43209">MSSATQQSKEISLLKTFINGINALSGIGIISTPYALSEGGWLSLILLLLIAASAYFTGLLLRRCMDADPQITSYPDIAGSAFGRKGRIVASIFICLELYFVATELLIMEGDNLHKLSPNFALKLGQLRVEGKHSFVIIAGLTILPSMWLSDLGMLSYISAGGALSSLIIIISVLCVGASTSVGFHGKGRLINLQGMPTALSLYTFCYGAHGIFPTIYNSMKNKSQFPKVLCLSYITSTIAYVSMAILGYLMFGKDVQSQVTLNLPTENISSKIAIYTTLVGPLAKYALTVMPIVTAIESRLPVEYQKRRPVSLLIRTLLLFSTVVLAVVFPFFGYLMAFIGAVLIVVVSFLLPCTCYLKITGAYRNWGYETVGIVGIMSMATLVGVVGTYSSVVQTVRTV</sequence>
<keyword evidence="5" id="KW-0472">Membrane</keyword>
<proteinExistence type="predicted"/>
<evidence type="ECO:0000256" key="2">
    <source>
        <dbReference type="ARBA" id="ARBA00022692"/>
    </source>
</evidence>
<name>A0A1U8AQK6_NELNU</name>
<dbReference type="eggNOG" id="KOG1303">
    <property type="taxonomic scope" value="Eukaryota"/>
</dbReference>
<organism evidence="6 7">
    <name type="scientific">Nelumbo nucifera</name>
    <name type="common">Sacred lotus</name>
    <dbReference type="NCBI Taxonomy" id="4432"/>
    <lineage>
        <taxon>Eukaryota</taxon>
        <taxon>Viridiplantae</taxon>
        <taxon>Streptophyta</taxon>
        <taxon>Embryophyta</taxon>
        <taxon>Tracheophyta</taxon>
        <taxon>Spermatophyta</taxon>
        <taxon>Magnoliopsida</taxon>
        <taxon>Proteales</taxon>
        <taxon>Nelumbonaceae</taxon>
        <taxon>Nelumbo</taxon>
    </lineage>
</organism>
<protein>
    <submittedName>
        <fullName evidence="7">Vacuolar amino acid transporter 1-like</fullName>
    </submittedName>
</protein>
<dbReference type="AlphaFoldDB" id="A0A1U8AQK6"/>
<dbReference type="GO" id="GO:0031090">
    <property type="term" value="C:organelle membrane"/>
    <property type="evidence" value="ECO:0007669"/>
    <property type="project" value="UniProtKB-ARBA"/>
</dbReference>
<keyword evidence="6" id="KW-1185">Reference proteome</keyword>
<evidence type="ECO:0000313" key="7">
    <source>
        <dbReference type="RefSeq" id="XP_010268538.1"/>
    </source>
</evidence>
<dbReference type="Proteomes" id="UP000189703">
    <property type="component" value="Unplaced"/>
</dbReference>
<dbReference type="OMA" id="RYALMVT"/>
<accession>A0A1U8AQK6</accession>
<keyword evidence="4" id="KW-1133">Transmembrane helix</keyword>
<evidence type="ECO:0000256" key="4">
    <source>
        <dbReference type="ARBA" id="ARBA00022989"/>
    </source>
</evidence>
<reference evidence="7" key="1">
    <citation type="submission" date="2025-08" db="UniProtKB">
        <authorList>
            <consortium name="RefSeq"/>
        </authorList>
    </citation>
    <scope>IDENTIFICATION</scope>
</reference>
<dbReference type="GO" id="GO:0015171">
    <property type="term" value="F:amino acid transmembrane transporter activity"/>
    <property type="evidence" value="ECO:0000318"/>
    <property type="project" value="GO_Central"/>
</dbReference>
<gene>
    <name evidence="7" type="primary">LOC104605457</name>
</gene>
<evidence type="ECO:0000256" key="5">
    <source>
        <dbReference type="ARBA" id="ARBA00023136"/>
    </source>
</evidence>
<dbReference type="PANTHER" id="PTHR22950:SF698">
    <property type="entry name" value="AMINO ACID TRANSPORTER TRANSMEMBRANE DOMAIN-CONTAINING PROTEIN"/>
    <property type="match status" value="1"/>
</dbReference>
<dbReference type="GO" id="GO:0016020">
    <property type="term" value="C:membrane"/>
    <property type="evidence" value="ECO:0000318"/>
    <property type="project" value="GO_Central"/>
</dbReference>
<comment type="subcellular location">
    <subcellularLocation>
        <location evidence="1">Membrane</location>
        <topology evidence="1">Multi-pass membrane protein</topology>
    </subcellularLocation>
</comment>
<dbReference type="Pfam" id="PF01490">
    <property type="entry name" value="Aa_trans"/>
    <property type="match status" value="1"/>
</dbReference>
<keyword evidence="3" id="KW-0029">Amino-acid transport</keyword>
<evidence type="ECO:0000256" key="1">
    <source>
        <dbReference type="ARBA" id="ARBA00004141"/>
    </source>
</evidence>